<dbReference type="PROSITE" id="PS50102">
    <property type="entry name" value="RRM"/>
    <property type="match status" value="2"/>
</dbReference>
<dbReference type="GO" id="GO:0003723">
    <property type="term" value="F:RNA binding"/>
    <property type="evidence" value="ECO:0007669"/>
    <property type="project" value="UniProtKB-UniRule"/>
</dbReference>
<dbReference type="AlphaFoldDB" id="A0AA38HAL9"/>
<dbReference type="RefSeq" id="XP_052947150.1">
    <property type="nucleotide sequence ID" value="XM_053086805.1"/>
</dbReference>
<dbReference type="Pfam" id="PF15519">
    <property type="entry name" value="RBM39linker"/>
    <property type="match status" value="1"/>
</dbReference>
<feature type="compositionally biased region" description="Basic and acidic residues" evidence="5">
    <location>
        <begin position="85"/>
        <end position="133"/>
    </location>
</feature>
<sequence length="635" mass="73483">PRSKREKRTREPDEDDRDRSERRRRHHDDESNGDRDRERRHRRHRDRSGDREDDSDRERRHRRHREREDETDEEREERRRRRKERERGHDERRSTRNASKELMPDADDTKSTRSSERPRDRERSDRRDRSRESHRSHRSRSTREAEREGRREMTREEREAEREKRDREMRDERREQARIRDERFAEVDRQRGGDRRGYDRPPRPRSPYSPRPRRGSPVYSNGGPPSGRNDAPPPPPREPPPPLDPATQVWNSIDSENRSIFISQIAARMTSSDLGLFFEDSLGPNSVKDARVVTDRQSQRSKGIGYVELTDSAFVNKALGLSGTIVMGIPIIVQLTEAERNREGKTIEQLVAAATKEMEAARPRYQREGRRDQGIQFPHLSTGLRLPPGFDPDQNPDASIPYHRLFLINVAYSLSQDDIRAVFEPFGEIDFIDQHLDHHGHPKGTAYIQFRELRAAQMALDAMNGFELAGRTIKAMAINEKSGIEDDMDATGRGPRGYGGPKLDARGRMSLMQKLARTEDAGPAASASPRAAPRPVQRADPTPFVVVSNMFNPEEETERNWDLDLAEDVKSEVESKYGKLRQIKVDKMSAGEVYMEFGEGARFADMAVQGLNGRYFGGRTLRAEFISEALFKAHM</sequence>
<dbReference type="InterPro" id="IPR035979">
    <property type="entry name" value="RBD_domain_sf"/>
</dbReference>
<dbReference type="Proteomes" id="UP001164286">
    <property type="component" value="Unassembled WGS sequence"/>
</dbReference>
<evidence type="ECO:0000256" key="3">
    <source>
        <dbReference type="ARBA" id="ARBA00022884"/>
    </source>
</evidence>
<keyword evidence="1" id="KW-0597">Phosphoprotein</keyword>
<comment type="caution">
    <text evidence="7">The sequence shown here is derived from an EMBL/GenBank/DDBJ whole genome shotgun (WGS) entry which is preliminary data.</text>
</comment>
<feature type="compositionally biased region" description="Basic and acidic residues" evidence="5">
    <location>
        <begin position="47"/>
        <end position="58"/>
    </location>
</feature>
<feature type="region of interest" description="Disordered" evidence="5">
    <location>
        <begin position="516"/>
        <end position="539"/>
    </location>
</feature>
<dbReference type="PANTHER" id="PTHR48036">
    <property type="entry name" value="SPLICING FACTOR (PAD-1), PUTATIVE (AFU_ORTHOLOGUE AFUA_1G15810)-RELATED"/>
    <property type="match status" value="1"/>
</dbReference>
<evidence type="ECO:0000256" key="2">
    <source>
        <dbReference type="ARBA" id="ARBA00022737"/>
    </source>
</evidence>
<protein>
    <recommendedName>
        <fullName evidence="6">RRM domain-containing protein</fullName>
    </recommendedName>
</protein>
<evidence type="ECO:0000256" key="4">
    <source>
        <dbReference type="PROSITE-ProRule" id="PRU00176"/>
    </source>
</evidence>
<dbReference type="GO" id="GO:0006397">
    <property type="term" value="P:mRNA processing"/>
    <property type="evidence" value="ECO:0007669"/>
    <property type="project" value="InterPro"/>
</dbReference>
<dbReference type="InterPro" id="IPR012677">
    <property type="entry name" value="Nucleotide-bd_a/b_plait_sf"/>
</dbReference>
<feature type="compositionally biased region" description="Low complexity" evidence="5">
    <location>
        <begin position="523"/>
        <end position="535"/>
    </location>
</feature>
<evidence type="ECO:0000313" key="8">
    <source>
        <dbReference type="Proteomes" id="UP001164286"/>
    </source>
</evidence>
<dbReference type="GO" id="GO:0005634">
    <property type="term" value="C:nucleus"/>
    <property type="evidence" value="ECO:0007669"/>
    <property type="project" value="InterPro"/>
</dbReference>
<dbReference type="Pfam" id="PF00076">
    <property type="entry name" value="RRM_1"/>
    <property type="match status" value="2"/>
</dbReference>
<dbReference type="SMART" id="SM00361">
    <property type="entry name" value="RRM_1"/>
    <property type="match status" value="2"/>
</dbReference>
<dbReference type="CDD" id="cd12285">
    <property type="entry name" value="RRM3_RBM39_like"/>
    <property type="match status" value="1"/>
</dbReference>
<evidence type="ECO:0000256" key="1">
    <source>
        <dbReference type="ARBA" id="ARBA00022553"/>
    </source>
</evidence>
<feature type="region of interest" description="Disordered" evidence="5">
    <location>
        <begin position="1"/>
        <end position="249"/>
    </location>
</feature>
<dbReference type="InterPro" id="IPR029123">
    <property type="entry name" value="RBM39_linker"/>
</dbReference>
<keyword evidence="3 4" id="KW-0694">RNA-binding</keyword>
<feature type="compositionally biased region" description="Pro residues" evidence="5">
    <location>
        <begin position="231"/>
        <end position="244"/>
    </location>
</feature>
<keyword evidence="8" id="KW-1185">Reference proteome</keyword>
<proteinExistence type="predicted"/>
<gene>
    <name evidence="7" type="ORF">MKK02DRAFT_23907</name>
</gene>
<organism evidence="7 8">
    <name type="scientific">Dioszegia hungarica</name>
    <dbReference type="NCBI Taxonomy" id="4972"/>
    <lineage>
        <taxon>Eukaryota</taxon>
        <taxon>Fungi</taxon>
        <taxon>Dikarya</taxon>
        <taxon>Basidiomycota</taxon>
        <taxon>Agaricomycotina</taxon>
        <taxon>Tremellomycetes</taxon>
        <taxon>Tremellales</taxon>
        <taxon>Bulleribasidiaceae</taxon>
        <taxon>Dioszegia</taxon>
    </lineage>
</organism>
<dbReference type="GeneID" id="77726006"/>
<dbReference type="Gene3D" id="3.30.70.330">
    <property type="match status" value="3"/>
</dbReference>
<dbReference type="EMBL" id="JAKWFO010000004">
    <property type="protein sequence ID" value="KAI9637373.1"/>
    <property type="molecule type" value="Genomic_DNA"/>
</dbReference>
<dbReference type="InterPro" id="IPR003954">
    <property type="entry name" value="RRM_euk-type"/>
</dbReference>
<reference evidence="7" key="1">
    <citation type="journal article" date="2022" name="G3 (Bethesda)">
        <title>High quality genome of the basidiomycete yeast Dioszegia hungarica PDD-24b-2 isolated from cloud water.</title>
        <authorList>
            <person name="Jarrige D."/>
            <person name="Haridas S."/>
            <person name="Bleykasten-Grosshans C."/>
            <person name="Joly M."/>
            <person name="Nadalig T."/>
            <person name="Sancelme M."/>
            <person name="Vuilleumier S."/>
            <person name="Grigoriev I.V."/>
            <person name="Amato P."/>
            <person name="Bringel F."/>
        </authorList>
    </citation>
    <scope>NUCLEOTIDE SEQUENCE</scope>
    <source>
        <strain evidence="7">PDD-24b-2</strain>
    </source>
</reference>
<name>A0AA38HAL9_9TREE</name>
<feature type="non-terminal residue" evidence="7">
    <location>
        <position position="635"/>
    </location>
</feature>
<feature type="region of interest" description="Disordered" evidence="5">
    <location>
        <begin position="485"/>
        <end position="504"/>
    </location>
</feature>
<dbReference type="SMART" id="SM00360">
    <property type="entry name" value="RRM"/>
    <property type="match status" value="3"/>
</dbReference>
<feature type="compositionally biased region" description="Basic and acidic residues" evidence="5">
    <location>
        <begin position="17"/>
        <end position="37"/>
    </location>
</feature>
<evidence type="ECO:0000259" key="6">
    <source>
        <dbReference type="PROSITE" id="PS50102"/>
    </source>
</evidence>
<dbReference type="InterPro" id="IPR006509">
    <property type="entry name" value="RBM39_SF"/>
</dbReference>
<feature type="domain" description="RRM" evidence="6">
    <location>
        <begin position="258"/>
        <end position="338"/>
    </location>
</feature>
<dbReference type="SUPFAM" id="SSF54928">
    <property type="entry name" value="RNA-binding domain, RBD"/>
    <property type="match status" value="2"/>
</dbReference>
<feature type="domain" description="RRM" evidence="6">
    <location>
        <begin position="403"/>
        <end position="480"/>
    </location>
</feature>
<accession>A0AA38HAL9</accession>
<evidence type="ECO:0000313" key="7">
    <source>
        <dbReference type="EMBL" id="KAI9637373.1"/>
    </source>
</evidence>
<feature type="compositionally biased region" description="Basic and acidic residues" evidence="5">
    <location>
        <begin position="141"/>
        <end position="202"/>
    </location>
</feature>
<keyword evidence="2" id="KW-0677">Repeat</keyword>
<evidence type="ECO:0000256" key="5">
    <source>
        <dbReference type="SAM" id="MobiDB-lite"/>
    </source>
</evidence>
<dbReference type="InterPro" id="IPR000504">
    <property type="entry name" value="RRM_dom"/>
</dbReference>